<feature type="compositionally biased region" description="Basic and acidic residues" evidence="1">
    <location>
        <begin position="267"/>
        <end position="283"/>
    </location>
</feature>
<dbReference type="AlphaFoldDB" id="A0A0G4MNK7"/>
<gene>
    <name evidence="2" type="ORF">BN1708_006810</name>
</gene>
<dbReference type="GO" id="GO:0005634">
    <property type="term" value="C:nucleus"/>
    <property type="evidence" value="ECO:0007669"/>
    <property type="project" value="TreeGrafter"/>
</dbReference>
<dbReference type="PANTHER" id="PTHR15410">
    <property type="entry name" value="HIRA-INTERACTING PROTEIN 3"/>
    <property type="match status" value="1"/>
</dbReference>
<keyword evidence="3" id="KW-1185">Reference proteome</keyword>
<feature type="compositionally biased region" description="Basic residues" evidence="1">
    <location>
        <begin position="176"/>
        <end position="193"/>
    </location>
</feature>
<feature type="compositionally biased region" description="Basic residues" evidence="1">
    <location>
        <begin position="105"/>
        <end position="117"/>
    </location>
</feature>
<dbReference type="STRING" id="100787.A0A0G4MNK7"/>
<organism evidence="2 3">
    <name type="scientific">Verticillium longisporum</name>
    <name type="common">Verticillium dahliae var. longisporum</name>
    <dbReference type="NCBI Taxonomy" id="100787"/>
    <lineage>
        <taxon>Eukaryota</taxon>
        <taxon>Fungi</taxon>
        <taxon>Dikarya</taxon>
        <taxon>Ascomycota</taxon>
        <taxon>Pezizomycotina</taxon>
        <taxon>Sordariomycetes</taxon>
        <taxon>Hypocreomycetidae</taxon>
        <taxon>Glomerellales</taxon>
        <taxon>Plectosphaerellaceae</taxon>
        <taxon>Verticillium</taxon>
    </lineage>
</organism>
<accession>A0A0G4MNK7</accession>
<dbReference type="EMBL" id="CVQH01023639">
    <property type="protein sequence ID" value="CRK35796.1"/>
    <property type="molecule type" value="Genomic_DNA"/>
</dbReference>
<evidence type="ECO:0000313" key="2">
    <source>
        <dbReference type="EMBL" id="CRK35796.1"/>
    </source>
</evidence>
<dbReference type="InterPro" id="IPR037647">
    <property type="entry name" value="HIRIP3"/>
</dbReference>
<name>A0A0G4MNK7_VERLO</name>
<protein>
    <recommendedName>
        <fullName evidence="4">Transcriptional regulator</fullName>
    </recommendedName>
</protein>
<feature type="compositionally biased region" description="Basic residues" evidence="1">
    <location>
        <begin position="232"/>
        <end position="244"/>
    </location>
</feature>
<reference evidence="2 3" key="1">
    <citation type="submission" date="2015-05" db="EMBL/GenBank/DDBJ databases">
        <authorList>
            <person name="Wang D.B."/>
            <person name="Wang M."/>
        </authorList>
    </citation>
    <scope>NUCLEOTIDE SEQUENCE [LARGE SCALE GENOMIC DNA]</scope>
    <source>
        <strain evidence="2">VL1</strain>
    </source>
</reference>
<feature type="region of interest" description="Disordered" evidence="1">
    <location>
        <begin position="414"/>
        <end position="481"/>
    </location>
</feature>
<feature type="compositionally biased region" description="Polar residues" evidence="1">
    <location>
        <begin position="68"/>
        <end position="77"/>
    </location>
</feature>
<feature type="compositionally biased region" description="Acidic residues" evidence="1">
    <location>
        <begin position="284"/>
        <end position="296"/>
    </location>
</feature>
<feature type="compositionally biased region" description="Acidic residues" evidence="1">
    <location>
        <begin position="143"/>
        <end position="171"/>
    </location>
</feature>
<proteinExistence type="predicted"/>
<feature type="compositionally biased region" description="Acidic residues" evidence="1">
    <location>
        <begin position="215"/>
        <end position="227"/>
    </location>
</feature>
<feature type="compositionally biased region" description="Acidic residues" evidence="1">
    <location>
        <begin position="468"/>
        <end position="481"/>
    </location>
</feature>
<dbReference type="Proteomes" id="UP000044602">
    <property type="component" value="Unassembled WGS sequence"/>
</dbReference>
<evidence type="ECO:0000256" key="1">
    <source>
        <dbReference type="SAM" id="MobiDB-lite"/>
    </source>
</evidence>
<evidence type="ECO:0000313" key="3">
    <source>
        <dbReference type="Proteomes" id="UP000044602"/>
    </source>
</evidence>
<evidence type="ECO:0008006" key="4">
    <source>
        <dbReference type="Google" id="ProtNLM"/>
    </source>
</evidence>
<dbReference type="PANTHER" id="PTHR15410:SF2">
    <property type="entry name" value="HIRA-INTERACTING PROTEIN 3"/>
    <property type="match status" value="1"/>
</dbReference>
<feature type="compositionally biased region" description="Low complexity" evidence="1">
    <location>
        <begin position="312"/>
        <end position="326"/>
    </location>
</feature>
<feature type="region of interest" description="Disordered" evidence="1">
    <location>
        <begin position="63"/>
        <end position="337"/>
    </location>
</feature>
<sequence length="481" mass="51814">MALSKQEIEAAIRDAVREVSGINRDNLTVNYIRKFTEEKLSLEEGFLSEPEWKSRSRALIKEVAESLDTASQQQESSPAKPKTDPTPAPKPRKNTADDDDEEPPKKKKAVARSKTRKTAASDEEDGSPPKAKRARKPHKVLDSEPESDDPEDDFGSDGDDSDDLSQDDSEEEPRPTKKRKAGPAPKKPTKKRKTVSDDEDEEAPGDESSALSDAPPDEDSELSDVMDESPKPKPKPKAKAKPQPKKATPVQKATLVKPKKQPAKSPSGKDEGDKPTAKPKPDAEDAESSELSDVLDEPPKPKRGAKSKDAAPAKPRAPRKSGAAASDDPDEAEVKKLQSQLVKCGIRKVWGVELRGCGGDPKAKIKHLRGMLRDAGMDGRFSEARAREIKERRELEADLEAVKEMDAAWGIGGRASRSKAKVAVKDASDEGSGASEGGGNDGSEEDDEDFGVSSKARGRSGAQADLAFLDDDDESGSDDSG</sequence>